<evidence type="ECO:0000313" key="1">
    <source>
        <dbReference type="EMBL" id="SMC67193.1"/>
    </source>
</evidence>
<dbReference type="EMBL" id="FWYC01000004">
    <property type="protein sequence ID" value="SMC67193.1"/>
    <property type="molecule type" value="Genomic_DNA"/>
</dbReference>
<dbReference type="STRING" id="40571.SAMN05660733_00998"/>
<keyword evidence="2" id="KW-1185">Reference proteome</keyword>
<accession>A0A1W2B2J0</accession>
<proteinExistence type="predicted"/>
<gene>
    <name evidence="1" type="ORF">SAMN05660733_00998</name>
</gene>
<reference evidence="2" key="1">
    <citation type="submission" date="2017-04" db="EMBL/GenBank/DDBJ databases">
        <authorList>
            <person name="Varghese N."/>
            <person name="Submissions S."/>
        </authorList>
    </citation>
    <scope>NUCLEOTIDE SEQUENCE [LARGE SCALE GENOMIC DNA]</scope>
    <source>
        <strain evidence="2">DSM 44073</strain>
    </source>
</reference>
<dbReference type="AlphaFoldDB" id="A0A1W2B2J0"/>
<protein>
    <submittedName>
        <fullName evidence="1">Uncharacterized protein</fullName>
    </submittedName>
</protein>
<organism evidence="1 2">
    <name type="scientific">Lentzea albidocapillata</name>
    <dbReference type="NCBI Taxonomy" id="40571"/>
    <lineage>
        <taxon>Bacteria</taxon>
        <taxon>Bacillati</taxon>
        <taxon>Actinomycetota</taxon>
        <taxon>Actinomycetes</taxon>
        <taxon>Pseudonocardiales</taxon>
        <taxon>Pseudonocardiaceae</taxon>
        <taxon>Lentzea</taxon>
    </lineage>
</organism>
<sequence length="73" mass="8267">MCSMSRNYQVLVSIMKFCPEDGQALPAARTSHLVSLFTARTWRAPEVLCNTESMRATFFEFFYGTRTPAPVVV</sequence>
<name>A0A1W2B2J0_9PSEU</name>
<dbReference type="Proteomes" id="UP000192840">
    <property type="component" value="Unassembled WGS sequence"/>
</dbReference>
<evidence type="ECO:0000313" key="2">
    <source>
        <dbReference type="Proteomes" id="UP000192840"/>
    </source>
</evidence>